<dbReference type="Proteomes" id="UP000605670">
    <property type="component" value="Unassembled WGS sequence"/>
</dbReference>
<dbReference type="CDD" id="cd00293">
    <property type="entry name" value="USP-like"/>
    <property type="match status" value="1"/>
</dbReference>
<comment type="similarity">
    <text evidence="1">Belongs to the universal stress protein A family.</text>
</comment>
<reference evidence="3" key="1">
    <citation type="journal article" date="2014" name="Int. J. Syst. Evol. Microbiol.">
        <title>Complete genome sequence of Corynebacterium casei LMG S-19264T (=DSM 44701T), isolated from a smear-ripened cheese.</title>
        <authorList>
            <consortium name="US DOE Joint Genome Institute (JGI-PGF)"/>
            <person name="Walter F."/>
            <person name="Albersmeier A."/>
            <person name="Kalinowski J."/>
            <person name="Ruckert C."/>
        </authorList>
    </citation>
    <scope>NUCLEOTIDE SEQUENCE</scope>
    <source>
        <strain evidence="3">CGMCC 1.12160</strain>
    </source>
</reference>
<dbReference type="InterPro" id="IPR014729">
    <property type="entry name" value="Rossmann-like_a/b/a_fold"/>
</dbReference>
<feature type="domain" description="UspA" evidence="2">
    <location>
        <begin position="3"/>
        <end position="137"/>
    </location>
</feature>
<reference evidence="3" key="2">
    <citation type="submission" date="2020-09" db="EMBL/GenBank/DDBJ databases">
        <authorList>
            <person name="Sun Q."/>
            <person name="Zhou Y."/>
        </authorList>
    </citation>
    <scope>NUCLEOTIDE SEQUENCE</scope>
    <source>
        <strain evidence="3">CGMCC 1.12160</strain>
    </source>
</reference>
<name>A0A917F3P9_9MICO</name>
<proteinExistence type="inferred from homology"/>
<sequence length="142" mass="15399">MSYSTILVPVVPDHVDEGRKAIETARQLLDPGGRITVIAVHEDPPYYMPTDAYWAVPAVLERQETLGTELQDALGSPDVEVLVRRGQPTRVILDLAQEGGYGCIVMPSSQPGWRHTFLGSTASGVVRHAHCSVLVLREAIAG</sequence>
<accession>A0A917F3P9</accession>
<evidence type="ECO:0000259" key="2">
    <source>
        <dbReference type="Pfam" id="PF00582"/>
    </source>
</evidence>
<evidence type="ECO:0000313" key="3">
    <source>
        <dbReference type="EMBL" id="GGF39686.1"/>
    </source>
</evidence>
<organism evidence="3 4">
    <name type="scientific">Ornithinimicrobium tianjinense</name>
    <dbReference type="NCBI Taxonomy" id="1195761"/>
    <lineage>
        <taxon>Bacteria</taxon>
        <taxon>Bacillati</taxon>
        <taxon>Actinomycetota</taxon>
        <taxon>Actinomycetes</taxon>
        <taxon>Micrococcales</taxon>
        <taxon>Ornithinimicrobiaceae</taxon>
        <taxon>Ornithinimicrobium</taxon>
    </lineage>
</organism>
<dbReference type="AlphaFoldDB" id="A0A917F3P9"/>
<dbReference type="Pfam" id="PF00582">
    <property type="entry name" value="Usp"/>
    <property type="match status" value="1"/>
</dbReference>
<dbReference type="EMBL" id="BMEM01000001">
    <property type="protein sequence ID" value="GGF39686.1"/>
    <property type="molecule type" value="Genomic_DNA"/>
</dbReference>
<evidence type="ECO:0000256" key="1">
    <source>
        <dbReference type="ARBA" id="ARBA00008791"/>
    </source>
</evidence>
<dbReference type="Gene3D" id="3.40.50.620">
    <property type="entry name" value="HUPs"/>
    <property type="match status" value="1"/>
</dbReference>
<evidence type="ECO:0000313" key="4">
    <source>
        <dbReference type="Proteomes" id="UP000605670"/>
    </source>
</evidence>
<keyword evidence="4" id="KW-1185">Reference proteome</keyword>
<protein>
    <submittedName>
        <fullName evidence="3">Universal stress protein</fullName>
    </submittedName>
</protein>
<dbReference type="InterPro" id="IPR006016">
    <property type="entry name" value="UspA"/>
</dbReference>
<dbReference type="PANTHER" id="PTHR46268:SF6">
    <property type="entry name" value="UNIVERSAL STRESS PROTEIN UP12"/>
    <property type="match status" value="1"/>
</dbReference>
<gene>
    <name evidence="3" type="ORF">GCM10011366_04130</name>
</gene>
<dbReference type="RefSeq" id="WP_188427943.1">
    <property type="nucleotide sequence ID" value="NZ_BAABKH010000010.1"/>
</dbReference>
<dbReference type="SUPFAM" id="SSF52402">
    <property type="entry name" value="Adenine nucleotide alpha hydrolases-like"/>
    <property type="match status" value="1"/>
</dbReference>
<comment type="caution">
    <text evidence="3">The sequence shown here is derived from an EMBL/GenBank/DDBJ whole genome shotgun (WGS) entry which is preliminary data.</text>
</comment>
<dbReference type="PANTHER" id="PTHR46268">
    <property type="entry name" value="STRESS RESPONSE PROTEIN NHAX"/>
    <property type="match status" value="1"/>
</dbReference>